<proteinExistence type="inferred from homology"/>
<dbReference type="PANTHER" id="PTHR21064:SF6">
    <property type="entry name" value="AMINOGLYCOSIDE PHOSPHOTRANSFERASE DOMAIN-CONTAINING PROTEIN"/>
    <property type="match status" value="1"/>
</dbReference>
<accession>A0ABQ3VFB1</accession>
<dbReference type="PANTHER" id="PTHR21064">
    <property type="entry name" value="AMINOGLYCOSIDE PHOSPHOTRANSFERASE DOMAIN-CONTAINING PROTEIN-RELATED"/>
    <property type="match status" value="1"/>
</dbReference>
<name>A0ABQ3VFB1_9CHLR</name>
<dbReference type="Pfam" id="PF01636">
    <property type="entry name" value="APH"/>
    <property type="match status" value="1"/>
</dbReference>
<dbReference type="Proteomes" id="UP000635565">
    <property type="component" value="Unassembled WGS sequence"/>
</dbReference>
<protein>
    <recommendedName>
        <fullName evidence="2">Aminoglycoside phosphotransferase domain-containing protein</fullName>
    </recommendedName>
</protein>
<organism evidence="3 4">
    <name type="scientific">Dictyobacter formicarum</name>
    <dbReference type="NCBI Taxonomy" id="2778368"/>
    <lineage>
        <taxon>Bacteria</taxon>
        <taxon>Bacillati</taxon>
        <taxon>Chloroflexota</taxon>
        <taxon>Ktedonobacteria</taxon>
        <taxon>Ktedonobacterales</taxon>
        <taxon>Dictyobacteraceae</taxon>
        <taxon>Dictyobacter</taxon>
    </lineage>
</organism>
<keyword evidence="4" id="KW-1185">Reference proteome</keyword>
<dbReference type="SUPFAM" id="SSF56112">
    <property type="entry name" value="Protein kinase-like (PK-like)"/>
    <property type="match status" value="1"/>
</dbReference>
<evidence type="ECO:0000313" key="4">
    <source>
        <dbReference type="Proteomes" id="UP000635565"/>
    </source>
</evidence>
<dbReference type="Gene3D" id="3.30.200.20">
    <property type="entry name" value="Phosphorylase Kinase, domain 1"/>
    <property type="match status" value="1"/>
</dbReference>
<evidence type="ECO:0000256" key="1">
    <source>
        <dbReference type="ARBA" id="ARBA00038240"/>
    </source>
</evidence>
<evidence type="ECO:0000259" key="2">
    <source>
        <dbReference type="Pfam" id="PF01636"/>
    </source>
</evidence>
<comment type="caution">
    <text evidence="3">The sequence shown here is derived from an EMBL/GenBank/DDBJ whole genome shotgun (WGS) entry which is preliminary data.</text>
</comment>
<gene>
    <name evidence="3" type="ORF">KSZ_28450</name>
</gene>
<sequence length="342" mass="38837">MTKQRESPRPTPSPELFDFVQASYGVEFTESPMDLGGSRNLNLLVSAKEKRYVVRVYRSWVTAHRVADIQRVHRLLSSGGIPSPVVVPTLAGTSWTFHKGCLLEMEEYVESDAYMDSWERLAVGLPLLGRTHSFLKKAEVSWAGKRPPIANHISSEEALAWTMRAVRRIEHWGPTAQEARFASAAQDLAHRLRVLEKGLVTHLPHQLVHGDFWDNNVFFHNGKVVLITDLDFMGERARIDDIALTLYYTNSTFSEDPLSDERIQRLRDLLEAYASGLDEPLTAVERLALPLAIARTPLFMMRYLALMEAKEAAAKPIAETLPDLEWALQILTDLNHWQQRLT</sequence>
<dbReference type="Gene3D" id="3.90.1200.10">
    <property type="match status" value="1"/>
</dbReference>
<comment type="similarity">
    <text evidence="1">Belongs to the pseudomonas-type ThrB family.</text>
</comment>
<reference evidence="3 4" key="1">
    <citation type="journal article" date="2021" name="Int. J. Syst. Evol. Microbiol.">
        <title>Reticulibacter mediterranei gen. nov., sp. nov., within the new family Reticulibacteraceae fam. nov., and Ktedonospora formicarum gen. nov., sp. nov., Ktedonobacter robiniae sp. nov., Dictyobacter formicarum sp. nov. and Dictyobacter arantiisoli sp. nov., belonging to the class Ktedonobacteria.</title>
        <authorList>
            <person name="Yabe S."/>
            <person name="Zheng Y."/>
            <person name="Wang C.M."/>
            <person name="Sakai Y."/>
            <person name="Abe K."/>
            <person name="Yokota A."/>
            <person name="Donadio S."/>
            <person name="Cavaletti L."/>
            <person name="Monciardini P."/>
        </authorList>
    </citation>
    <scope>NUCLEOTIDE SEQUENCE [LARGE SCALE GENOMIC DNA]</scope>
    <source>
        <strain evidence="3 4">SOSP1-9</strain>
    </source>
</reference>
<dbReference type="InterPro" id="IPR050249">
    <property type="entry name" value="Pseudomonas-type_ThrB"/>
</dbReference>
<feature type="domain" description="Aminoglycoside phosphotransferase" evidence="2">
    <location>
        <begin position="36"/>
        <end position="265"/>
    </location>
</feature>
<dbReference type="RefSeq" id="WP_201362467.1">
    <property type="nucleotide sequence ID" value="NZ_BNJJ01000007.1"/>
</dbReference>
<evidence type="ECO:0000313" key="3">
    <source>
        <dbReference type="EMBL" id="GHO84839.1"/>
    </source>
</evidence>
<dbReference type="InterPro" id="IPR011009">
    <property type="entry name" value="Kinase-like_dom_sf"/>
</dbReference>
<dbReference type="InterPro" id="IPR002575">
    <property type="entry name" value="Aminoglycoside_PTrfase"/>
</dbReference>
<dbReference type="EMBL" id="BNJJ01000007">
    <property type="protein sequence ID" value="GHO84839.1"/>
    <property type="molecule type" value="Genomic_DNA"/>
</dbReference>